<organism evidence="4">
    <name type="scientific">Spodoptera frugiperda</name>
    <name type="common">Fall armyworm</name>
    <dbReference type="NCBI Taxonomy" id="7108"/>
    <lineage>
        <taxon>Eukaryota</taxon>
        <taxon>Metazoa</taxon>
        <taxon>Ecdysozoa</taxon>
        <taxon>Arthropoda</taxon>
        <taxon>Hexapoda</taxon>
        <taxon>Insecta</taxon>
        <taxon>Pterygota</taxon>
        <taxon>Neoptera</taxon>
        <taxon>Endopterygota</taxon>
        <taxon>Lepidoptera</taxon>
        <taxon>Glossata</taxon>
        <taxon>Ditrysia</taxon>
        <taxon>Noctuoidea</taxon>
        <taxon>Noctuidae</taxon>
        <taxon>Amphipyrinae</taxon>
        <taxon>Spodoptera</taxon>
    </lineage>
</organism>
<proteinExistence type="predicted"/>
<dbReference type="SMART" id="SM00674">
    <property type="entry name" value="CENPB"/>
    <property type="match status" value="1"/>
</dbReference>
<evidence type="ECO:0000256" key="2">
    <source>
        <dbReference type="SAM" id="MobiDB-lite"/>
    </source>
</evidence>
<feature type="region of interest" description="Disordered" evidence="2">
    <location>
        <begin position="370"/>
        <end position="391"/>
    </location>
</feature>
<evidence type="ECO:0000313" key="4">
    <source>
        <dbReference type="EMBL" id="SOQ57304.1"/>
    </source>
</evidence>
<sequence length="604" mass="69370">MSKKLASKSYNVPRGTIQSRLRKPCKDLPGPRPVLSTEEEEVLVQWVVDCCRKGFPKRKSDLQLSVASFLKKSGRENPFKDDIPGKKWYDLFMRRHPELSERTAEAVTSASANVSEKDIKGWFHKIELYLKENHYFDILQDPARVFNGDESNFQLCPKSGKVISLRGERDVYEVDHATAKTSLTVQFTFCANGDVTPPLVVFPNKRLPKDITSSVPDEWGIGLSDTGWMKSELFYDYIKNVFHPYLYKIKVTFPVILFVDGHKTHLSLEVSELCSKLQIVLIALYPNATRILQPADVSAFRPLKTAWKESVLKWRRDYPLETLTKNNFVPVLKEALEVGIKDTTIINGFRTTGLCPWNSDAINYNKCLNKGSKHDEEPKEDNLKRQDNSNKEKVMTREVFENIVGQEKITFLQRIPLENLTETESILKKICCFFENQEADTSTSKENYNEIENFTAVGFQDIAQLPVIAADDFVDDIQATTTITNEQYYNNTGDCLDSQQYLLTPVKLQDILITVKTPERKGVKNIERSSFVLTSAEWKKTENNKLKAKKLKEEEQETRKKNRLLKQDEKNKTIEPTRNKINKKAKGTIETKKQETEANLIQET</sequence>
<dbReference type="EMBL" id="ODYU01011524">
    <property type="protein sequence ID" value="SOQ57304.1"/>
    <property type="molecule type" value="Genomic_DNA"/>
</dbReference>
<feature type="region of interest" description="Disordered" evidence="2">
    <location>
        <begin position="550"/>
        <end position="604"/>
    </location>
</feature>
<feature type="domain" description="HTH CENPB-type" evidence="3">
    <location>
        <begin position="27"/>
        <end position="102"/>
    </location>
</feature>
<reference evidence="4" key="1">
    <citation type="submission" date="2016-07" db="EMBL/GenBank/DDBJ databases">
        <authorList>
            <person name="Bretaudeau A."/>
        </authorList>
    </citation>
    <scope>NUCLEOTIDE SEQUENCE</scope>
    <source>
        <strain evidence="4">Rice</strain>
        <tissue evidence="4">Whole body</tissue>
    </source>
</reference>
<dbReference type="Pfam" id="PF03184">
    <property type="entry name" value="DDE_1"/>
    <property type="match status" value="1"/>
</dbReference>
<dbReference type="PROSITE" id="PS51253">
    <property type="entry name" value="HTH_CENPB"/>
    <property type="match status" value="1"/>
</dbReference>
<dbReference type="PANTHER" id="PTHR19303">
    <property type="entry name" value="TRANSPOSON"/>
    <property type="match status" value="1"/>
</dbReference>
<keyword evidence="1" id="KW-0238">DNA-binding</keyword>
<gene>
    <name evidence="4" type="ORF">SFRICE_022156</name>
</gene>
<feature type="compositionally biased region" description="Basic and acidic residues" evidence="2">
    <location>
        <begin position="587"/>
        <end position="596"/>
    </location>
</feature>
<name>A0A2H1WY43_SPOFR</name>
<dbReference type="PANTHER" id="PTHR19303:SF74">
    <property type="entry name" value="POGO TRANSPOSABLE ELEMENT WITH KRAB DOMAIN"/>
    <property type="match status" value="1"/>
</dbReference>
<feature type="compositionally biased region" description="Basic and acidic residues" evidence="2">
    <location>
        <begin position="550"/>
        <end position="578"/>
    </location>
</feature>
<dbReference type="GO" id="GO:0003677">
    <property type="term" value="F:DNA binding"/>
    <property type="evidence" value="ECO:0007669"/>
    <property type="project" value="UniProtKB-KW"/>
</dbReference>
<dbReference type="GO" id="GO:0005634">
    <property type="term" value="C:nucleus"/>
    <property type="evidence" value="ECO:0007669"/>
    <property type="project" value="TreeGrafter"/>
</dbReference>
<evidence type="ECO:0000256" key="1">
    <source>
        <dbReference type="ARBA" id="ARBA00023125"/>
    </source>
</evidence>
<feature type="compositionally biased region" description="Basic and acidic residues" evidence="2">
    <location>
        <begin position="372"/>
        <end position="391"/>
    </location>
</feature>
<dbReference type="Pfam" id="PF03221">
    <property type="entry name" value="HTH_Tnp_Tc5"/>
    <property type="match status" value="1"/>
</dbReference>
<dbReference type="InterPro" id="IPR050863">
    <property type="entry name" value="CenT-Element_Derived"/>
</dbReference>
<accession>A0A2H1WY43</accession>
<dbReference type="InterPro" id="IPR004875">
    <property type="entry name" value="DDE_SF_endonuclease_dom"/>
</dbReference>
<protein>
    <submittedName>
        <fullName evidence="4">SFRICE_022156</fullName>
    </submittedName>
</protein>
<dbReference type="InterPro" id="IPR006600">
    <property type="entry name" value="HTH_CenpB_DNA-bd_dom"/>
</dbReference>
<evidence type="ECO:0000259" key="3">
    <source>
        <dbReference type="PROSITE" id="PS51253"/>
    </source>
</evidence>
<dbReference type="AlphaFoldDB" id="A0A2H1WY43"/>